<gene>
    <name evidence="1" type="ORF">HNR50_003208</name>
</gene>
<dbReference type="RefSeq" id="WP_184747765.1">
    <property type="nucleotide sequence ID" value="NZ_JACHGJ010000006.1"/>
</dbReference>
<evidence type="ECO:0000313" key="1">
    <source>
        <dbReference type="EMBL" id="MBB6481528.1"/>
    </source>
</evidence>
<reference evidence="1 2" key="1">
    <citation type="submission" date="2020-08" db="EMBL/GenBank/DDBJ databases">
        <title>Genomic Encyclopedia of Type Strains, Phase IV (KMG-IV): sequencing the most valuable type-strain genomes for metagenomic binning, comparative biology and taxonomic classification.</title>
        <authorList>
            <person name="Goeker M."/>
        </authorList>
    </citation>
    <scope>NUCLEOTIDE SEQUENCE [LARGE SCALE GENOMIC DNA]</scope>
    <source>
        <strain evidence="1 2">DSM 2461</strain>
    </source>
</reference>
<dbReference type="Proteomes" id="UP000587760">
    <property type="component" value="Unassembled WGS sequence"/>
</dbReference>
<sequence length="323" mass="38204">MNNPKPKKYSVEWCEQYHQDDSRFYGVIIKNLNTENQTVSVNMERFCDYFHIHDKRKTLKSNKNSLLYKPAKSRALDYNINVIKKELQRIKNEWLNTQKIFIDQFLSEIKGHDFTPIDDDNLQMGYVDFDEAEVNARIKSALSHQYAEYKRNNLYFSLYAQYYHQLAAQIDATIIKLLTENGWEDDKYNRGVLLAFKGPNNASELSIKELKSYRHYEKMYAIWNFLKHNSGSTYQTVKDHCPEVLVESEYEQGDLACFFIQFSNDLIEETINGMQEFLIQYCEIVFGENEDEAGWNHDDFFLAYVTAEINEYIDPMGFGAEFY</sequence>
<dbReference type="EMBL" id="JACHGJ010000006">
    <property type="protein sequence ID" value="MBB6481528.1"/>
    <property type="molecule type" value="Genomic_DNA"/>
</dbReference>
<proteinExistence type="predicted"/>
<organism evidence="1 2">
    <name type="scientific">Spirochaeta isovalerica</name>
    <dbReference type="NCBI Taxonomy" id="150"/>
    <lineage>
        <taxon>Bacteria</taxon>
        <taxon>Pseudomonadati</taxon>
        <taxon>Spirochaetota</taxon>
        <taxon>Spirochaetia</taxon>
        <taxon>Spirochaetales</taxon>
        <taxon>Spirochaetaceae</taxon>
        <taxon>Spirochaeta</taxon>
    </lineage>
</organism>
<keyword evidence="2" id="KW-1185">Reference proteome</keyword>
<accession>A0A841RG64</accession>
<evidence type="ECO:0000313" key="2">
    <source>
        <dbReference type="Proteomes" id="UP000587760"/>
    </source>
</evidence>
<name>A0A841RG64_9SPIO</name>
<dbReference type="AlphaFoldDB" id="A0A841RG64"/>
<comment type="caution">
    <text evidence="1">The sequence shown here is derived from an EMBL/GenBank/DDBJ whole genome shotgun (WGS) entry which is preliminary data.</text>
</comment>
<protein>
    <submittedName>
        <fullName evidence="1">Uncharacterized protein</fullName>
    </submittedName>
</protein>